<dbReference type="EC" id="2.1.2.11" evidence="3"/>
<dbReference type="GO" id="GO:0015940">
    <property type="term" value="P:pantothenate biosynthetic process"/>
    <property type="evidence" value="ECO:0007669"/>
    <property type="project" value="UniProtKB-KW"/>
</dbReference>
<accession>A0A8J7LL26</accession>
<dbReference type="InterPro" id="IPR040442">
    <property type="entry name" value="Pyrv_kinase-like_dom_sf"/>
</dbReference>
<keyword evidence="4" id="KW-0566">Pantothenate biosynthesis</keyword>
<dbReference type="InterPro" id="IPR003700">
    <property type="entry name" value="Pantoate_hydroxy_MeTrfase"/>
</dbReference>
<dbReference type="InterPro" id="IPR015813">
    <property type="entry name" value="Pyrv/PenolPyrv_kinase-like_dom"/>
</dbReference>
<dbReference type="Pfam" id="PF02548">
    <property type="entry name" value="Pantoate_transf"/>
    <property type="match status" value="1"/>
</dbReference>
<dbReference type="PANTHER" id="PTHR20881:SF0">
    <property type="entry name" value="3-METHYL-2-OXOBUTANOATE HYDROXYMETHYLTRANSFERASE"/>
    <property type="match status" value="1"/>
</dbReference>
<sequence>MKNIYTYGGRPARRNLTIACLQANKAAGRKMTQVSAINGDEAGACAAMGIDLITIADHDIEDVRAAAPETFVTGSQTMVQYMTEDEALAAAIRCAEKGADAIFTPRGLKTIERLSGEGLAVQGHVGLVPRKSTLIGGLRTFGKTAEEAMQLFQDFKRLEDAGAVAAEVECVAVEALQEIGPRTSIVTHSIGAGSGGDIIFSFMEDICGDVENPPRHAKAWGDVLSIRKQMQAERGRALGGFRDDVTSGAFPDAAHTVPMTAGEQEKLQEALDKWSPTHQ</sequence>
<keyword evidence="5" id="KW-0808">Transferase</keyword>
<dbReference type="GO" id="GO:0000287">
    <property type="term" value="F:magnesium ion binding"/>
    <property type="evidence" value="ECO:0007669"/>
    <property type="project" value="TreeGrafter"/>
</dbReference>
<comment type="similarity">
    <text evidence="1">Belongs to the PanB family.</text>
</comment>
<protein>
    <recommendedName>
        <fullName evidence="3">3-methyl-2-oxobutanoate hydroxymethyltransferase</fullName>
        <ecNumber evidence="3">2.1.2.11</ecNumber>
    </recommendedName>
</protein>
<dbReference type="PANTHER" id="PTHR20881">
    <property type="entry name" value="3-METHYL-2-OXOBUTANOATE HYDROXYMETHYLTRANSFERASE"/>
    <property type="match status" value="1"/>
</dbReference>
<dbReference type="GO" id="GO:0003864">
    <property type="term" value="F:3-methyl-2-oxobutanoate hydroxymethyltransferase activity"/>
    <property type="evidence" value="ECO:0007669"/>
    <property type="project" value="UniProtKB-EC"/>
</dbReference>
<gene>
    <name evidence="6" type="ORF">H1D41_09505</name>
</gene>
<evidence type="ECO:0000256" key="5">
    <source>
        <dbReference type="ARBA" id="ARBA00022679"/>
    </source>
</evidence>
<evidence type="ECO:0000256" key="2">
    <source>
        <dbReference type="ARBA" id="ARBA00011424"/>
    </source>
</evidence>
<reference evidence="6" key="1">
    <citation type="submission" date="2020-10" db="EMBL/GenBank/DDBJ databases">
        <title>Paenihalocynthiibacter styelae gen. nov., sp. nov., isolated from stalked sea squirt Styela clava.</title>
        <authorList>
            <person name="Kim Y.-O."/>
            <person name="Yoon J.-H."/>
        </authorList>
    </citation>
    <scope>NUCLEOTIDE SEQUENCE</scope>
    <source>
        <strain evidence="6">MYP1-1</strain>
    </source>
</reference>
<evidence type="ECO:0000256" key="1">
    <source>
        <dbReference type="ARBA" id="ARBA00008676"/>
    </source>
</evidence>
<dbReference type="EMBL" id="JADCKQ010000006">
    <property type="protein sequence ID" value="MBI1493869.1"/>
    <property type="molecule type" value="Genomic_DNA"/>
</dbReference>
<dbReference type="RefSeq" id="WP_228848679.1">
    <property type="nucleotide sequence ID" value="NZ_JADCKQ010000006.1"/>
</dbReference>
<comment type="caution">
    <text evidence="6">The sequence shown here is derived from an EMBL/GenBank/DDBJ whole genome shotgun (WGS) entry which is preliminary data.</text>
</comment>
<dbReference type="Proteomes" id="UP000640583">
    <property type="component" value="Unassembled WGS sequence"/>
</dbReference>
<dbReference type="Gene3D" id="3.20.20.60">
    <property type="entry name" value="Phosphoenolpyruvate-binding domains"/>
    <property type="match status" value="1"/>
</dbReference>
<organism evidence="6 7">
    <name type="scientific">Halocynthiibacter styelae</name>
    <dbReference type="NCBI Taxonomy" id="2761955"/>
    <lineage>
        <taxon>Bacteria</taxon>
        <taxon>Pseudomonadati</taxon>
        <taxon>Pseudomonadota</taxon>
        <taxon>Alphaproteobacteria</taxon>
        <taxon>Rhodobacterales</taxon>
        <taxon>Paracoccaceae</taxon>
        <taxon>Halocynthiibacter</taxon>
    </lineage>
</organism>
<evidence type="ECO:0000256" key="4">
    <source>
        <dbReference type="ARBA" id="ARBA00022655"/>
    </source>
</evidence>
<dbReference type="SUPFAM" id="SSF51621">
    <property type="entry name" value="Phosphoenolpyruvate/pyruvate domain"/>
    <property type="match status" value="1"/>
</dbReference>
<proteinExistence type="inferred from homology"/>
<comment type="subunit">
    <text evidence="2">Homodecamer; pentamer of dimers.</text>
</comment>
<keyword evidence="7" id="KW-1185">Reference proteome</keyword>
<evidence type="ECO:0000313" key="6">
    <source>
        <dbReference type="EMBL" id="MBI1493869.1"/>
    </source>
</evidence>
<evidence type="ECO:0000313" key="7">
    <source>
        <dbReference type="Proteomes" id="UP000640583"/>
    </source>
</evidence>
<name>A0A8J7LL26_9RHOB</name>
<evidence type="ECO:0000256" key="3">
    <source>
        <dbReference type="ARBA" id="ARBA00012618"/>
    </source>
</evidence>
<dbReference type="AlphaFoldDB" id="A0A8J7LL26"/>